<feature type="region of interest" description="Disordered" evidence="1">
    <location>
        <begin position="186"/>
        <end position="214"/>
    </location>
</feature>
<dbReference type="PANTHER" id="PTHR33327:SF3">
    <property type="entry name" value="RNA-DIRECTED DNA POLYMERASE"/>
    <property type="match status" value="1"/>
</dbReference>
<dbReference type="STRING" id="31246.A0A183NPK0"/>
<feature type="compositionally biased region" description="Basic residues" evidence="1">
    <location>
        <begin position="137"/>
        <end position="156"/>
    </location>
</feature>
<proteinExistence type="predicted"/>
<dbReference type="PANTHER" id="PTHR33327">
    <property type="entry name" value="ENDONUCLEASE"/>
    <property type="match status" value="1"/>
</dbReference>
<reference evidence="2 3" key="1">
    <citation type="submission" date="2018-11" db="EMBL/GenBank/DDBJ databases">
        <authorList>
            <consortium name="Pathogen Informatics"/>
        </authorList>
    </citation>
    <scope>NUCLEOTIDE SEQUENCE [LARGE SCALE GENOMIC DNA]</scope>
    <source>
        <strain>Denwood</strain>
        <strain evidence="3">Zambia</strain>
    </source>
</reference>
<gene>
    <name evidence="2" type="ORF">SMTD_LOCUS4036</name>
</gene>
<evidence type="ECO:0000256" key="1">
    <source>
        <dbReference type="SAM" id="MobiDB-lite"/>
    </source>
</evidence>
<keyword evidence="3" id="KW-1185">Reference proteome</keyword>
<evidence type="ECO:0000313" key="3">
    <source>
        <dbReference type="Proteomes" id="UP000269396"/>
    </source>
</evidence>
<evidence type="ECO:0000313" key="2">
    <source>
        <dbReference type="EMBL" id="VDP01971.1"/>
    </source>
</evidence>
<dbReference type="Proteomes" id="UP000269396">
    <property type="component" value="Unassembled WGS sequence"/>
</dbReference>
<name>A0A183NPK0_9TREM</name>
<dbReference type="AlphaFoldDB" id="A0A183NPK0"/>
<organism evidence="2 3">
    <name type="scientific">Schistosoma mattheei</name>
    <dbReference type="NCBI Taxonomy" id="31246"/>
    <lineage>
        <taxon>Eukaryota</taxon>
        <taxon>Metazoa</taxon>
        <taxon>Spiralia</taxon>
        <taxon>Lophotrochozoa</taxon>
        <taxon>Platyhelminthes</taxon>
        <taxon>Trematoda</taxon>
        <taxon>Digenea</taxon>
        <taxon>Strigeidida</taxon>
        <taxon>Schistosomatoidea</taxon>
        <taxon>Schistosomatidae</taxon>
        <taxon>Schistosoma</taxon>
    </lineage>
</organism>
<sequence length="214" mass="24090">MLTSDVSDPYETIKRPILKRGGLTGRQGLNRLLNNIELQHISATDMLQGTREVIGQITFDDGLFKQLSLSKLPQQMQAVLVSFQNNAVDELAASAGRILEITKSSNVEVFSVKEKPQATPNDITELCQTLTRYLRFRNDRKRPHTPRSISRRRSVSRPRETDNLTVAGIITSMESLPGIAENRAIFQSQDQPTRKRIRETSKSARVNGKSSRET</sequence>
<accession>A0A183NPK0</accession>
<protein>
    <submittedName>
        <fullName evidence="2">Uncharacterized protein</fullName>
    </submittedName>
</protein>
<feature type="region of interest" description="Disordered" evidence="1">
    <location>
        <begin position="137"/>
        <end position="162"/>
    </location>
</feature>
<dbReference type="EMBL" id="UZAL01009415">
    <property type="protein sequence ID" value="VDP01971.1"/>
    <property type="molecule type" value="Genomic_DNA"/>
</dbReference>